<reference evidence="8" key="1">
    <citation type="submission" date="2020-02" db="EMBL/GenBank/DDBJ databases">
        <authorList>
            <person name="Meier V. D."/>
        </authorList>
    </citation>
    <scope>NUCLEOTIDE SEQUENCE</scope>
    <source>
        <strain evidence="8">AVDCRST_MAG30</strain>
    </source>
</reference>
<feature type="transmembrane region" description="Helical" evidence="6">
    <location>
        <begin position="269"/>
        <end position="294"/>
    </location>
</feature>
<evidence type="ECO:0000256" key="5">
    <source>
        <dbReference type="RuleBase" id="RU000320"/>
    </source>
</evidence>
<accession>A0A6J4U4W3</accession>
<feature type="transmembrane region" description="Helical" evidence="6">
    <location>
        <begin position="210"/>
        <end position="231"/>
    </location>
</feature>
<feature type="transmembrane region" description="Helical" evidence="6">
    <location>
        <begin position="43"/>
        <end position="61"/>
    </location>
</feature>
<dbReference type="NCBIfam" id="TIGR01770">
    <property type="entry name" value="NDH_I_N"/>
    <property type="match status" value="1"/>
</dbReference>
<evidence type="ECO:0000256" key="2">
    <source>
        <dbReference type="ARBA" id="ARBA00022692"/>
    </source>
</evidence>
<feature type="transmembrane region" description="Helical" evidence="6">
    <location>
        <begin position="333"/>
        <end position="354"/>
    </location>
</feature>
<sequence>MNPAAQAPEIDFAAISPLIALTVGSCLVLMTGLMRSAFVRTKLVPALTILCLLVVAGLGVWRWGENTEVLSEALRMDDLTLALTMLFVAGGIGTVLLAYRSAASREAGHGEFHALLLASVLGMVILVAAQNLVALFIGFELLSIPLYVLCATELRRERSLESGLKYLIIGSVGSATLLYGLSFIYGASSATDYAGIAAAVSRDGIADDPLFLTGIALVVAGLAFKASVAPFHQWTPDVYEGAPTAITAFMSVATKAAAFGVFLRLFDVALVGAATVWGPALAVLAVATIVIGNVGALGQSSLKRMLAYSSVAQAGYMLAGVVVATRLGVQATVFYLAAYLLMNMAAFAVIVIRERESDFGDDISSLYGLGATRPWLAWPLTIGMLSFAGFPATAGFFGKINLIQATVENEYAWLGVAIVLGSAMSLAYYLRVVAAVWMRAPRESASTAVATRVAPGGRAVVAGGAP</sequence>
<evidence type="ECO:0000259" key="7">
    <source>
        <dbReference type="Pfam" id="PF00361"/>
    </source>
</evidence>
<feature type="transmembrane region" description="Helical" evidence="6">
    <location>
        <begin position="306"/>
        <end position="327"/>
    </location>
</feature>
<dbReference type="AlphaFoldDB" id="A0A6J4U4W3"/>
<keyword evidence="8" id="KW-0830">Ubiquinone</keyword>
<comment type="subcellular location">
    <subcellularLocation>
        <location evidence="1">Endomembrane system</location>
        <topology evidence="1">Multi-pass membrane protein</topology>
    </subcellularLocation>
    <subcellularLocation>
        <location evidence="5">Membrane</location>
        <topology evidence="5">Multi-pass membrane protein</topology>
    </subcellularLocation>
</comment>
<dbReference type="PANTHER" id="PTHR22773">
    <property type="entry name" value="NADH DEHYDROGENASE"/>
    <property type="match status" value="1"/>
</dbReference>
<dbReference type="HAMAP" id="MF_00445">
    <property type="entry name" value="NDH1_NuoN_1"/>
    <property type="match status" value="1"/>
</dbReference>
<dbReference type="GO" id="GO:0016020">
    <property type="term" value="C:membrane"/>
    <property type="evidence" value="ECO:0007669"/>
    <property type="project" value="UniProtKB-SubCell"/>
</dbReference>
<dbReference type="InterPro" id="IPR010096">
    <property type="entry name" value="NADH-Q_OxRdtase_suN/2"/>
</dbReference>
<evidence type="ECO:0000256" key="6">
    <source>
        <dbReference type="SAM" id="Phobius"/>
    </source>
</evidence>
<feature type="transmembrane region" description="Helical" evidence="6">
    <location>
        <begin position="81"/>
        <end position="99"/>
    </location>
</feature>
<feature type="transmembrane region" description="Helical" evidence="6">
    <location>
        <begin position="111"/>
        <end position="129"/>
    </location>
</feature>
<dbReference type="EC" id="1.6.5.3" evidence="8"/>
<evidence type="ECO:0000256" key="1">
    <source>
        <dbReference type="ARBA" id="ARBA00004127"/>
    </source>
</evidence>
<dbReference type="InterPro" id="IPR001750">
    <property type="entry name" value="ND/Mrp_TM"/>
</dbReference>
<proteinExistence type="inferred from homology"/>
<dbReference type="GO" id="GO:0008137">
    <property type="term" value="F:NADH dehydrogenase (ubiquinone) activity"/>
    <property type="evidence" value="ECO:0007669"/>
    <property type="project" value="InterPro"/>
</dbReference>
<dbReference type="GO" id="GO:0042773">
    <property type="term" value="P:ATP synthesis coupled electron transport"/>
    <property type="evidence" value="ECO:0007669"/>
    <property type="project" value="InterPro"/>
</dbReference>
<keyword evidence="8" id="KW-0560">Oxidoreductase</keyword>
<feature type="non-terminal residue" evidence="8">
    <location>
        <position position="466"/>
    </location>
</feature>
<dbReference type="GO" id="GO:0016491">
    <property type="term" value="F:oxidoreductase activity"/>
    <property type="evidence" value="ECO:0007669"/>
    <property type="project" value="UniProtKB-KW"/>
</dbReference>
<feature type="transmembrane region" description="Helical" evidence="6">
    <location>
        <begin position="166"/>
        <end position="185"/>
    </location>
</feature>
<dbReference type="GO" id="GO:0012505">
    <property type="term" value="C:endomembrane system"/>
    <property type="evidence" value="ECO:0007669"/>
    <property type="project" value="UniProtKB-SubCell"/>
</dbReference>
<dbReference type="EMBL" id="CADCVS010000587">
    <property type="protein sequence ID" value="CAA9538481.1"/>
    <property type="molecule type" value="Genomic_DNA"/>
</dbReference>
<keyword evidence="4 6" id="KW-0472">Membrane</keyword>
<feature type="transmembrane region" description="Helical" evidence="6">
    <location>
        <begin position="243"/>
        <end position="263"/>
    </location>
</feature>
<feature type="domain" description="NADH:quinone oxidoreductase/Mrp antiporter transmembrane" evidence="7">
    <location>
        <begin position="129"/>
        <end position="424"/>
    </location>
</feature>
<keyword evidence="3 6" id="KW-1133">Transmembrane helix</keyword>
<dbReference type="Pfam" id="PF00361">
    <property type="entry name" value="Proton_antipo_M"/>
    <property type="match status" value="1"/>
</dbReference>
<gene>
    <name evidence="8" type="ORF">AVDCRST_MAG30-4485</name>
</gene>
<feature type="transmembrane region" description="Helical" evidence="6">
    <location>
        <begin position="12"/>
        <end position="31"/>
    </location>
</feature>
<evidence type="ECO:0000256" key="4">
    <source>
        <dbReference type="ARBA" id="ARBA00023136"/>
    </source>
</evidence>
<organism evidence="8">
    <name type="scientific">uncultured Solirubrobacteraceae bacterium</name>
    <dbReference type="NCBI Taxonomy" id="1162706"/>
    <lineage>
        <taxon>Bacteria</taxon>
        <taxon>Bacillati</taxon>
        <taxon>Actinomycetota</taxon>
        <taxon>Thermoleophilia</taxon>
        <taxon>Solirubrobacterales</taxon>
        <taxon>Solirubrobacteraceae</taxon>
        <taxon>environmental samples</taxon>
    </lineage>
</organism>
<evidence type="ECO:0000256" key="3">
    <source>
        <dbReference type="ARBA" id="ARBA00022989"/>
    </source>
</evidence>
<feature type="transmembrane region" description="Helical" evidence="6">
    <location>
        <begin position="411"/>
        <end position="430"/>
    </location>
</feature>
<protein>
    <submittedName>
        <fullName evidence="8">NADH-ubiquinone oxidoreductase chain N</fullName>
        <ecNumber evidence="8">1.6.5.3</ecNumber>
    </submittedName>
</protein>
<feature type="transmembrane region" description="Helical" evidence="6">
    <location>
        <begin position="375"/>
        <end position="399"/>
    </location>
</feature>
<evidence type="ECO:0000313" key="8">
    <source>
        <dbReference type="EMBL" id="CAA9538481.1"/>
    </source>
</evidence>
<name>A0A6J4U4W3_9ACTN</name>
<keyword evidence="2 5" id="KW-0812">Transmembrane</keyword>